<accession>M6GEV5</accession>
<sequence length="68" mass="8000">MMIPKRKSVRAIDIKIVSLRNRFPIDLVIGSFFYFQKNLEFSQTLESIVFEFQQCGSSHKKPSYLNDL</sequence>
<dbReference type="Proteomes" id="UP000012128">
    <property type="component" value="Unassembled WGS sequence"/>
</dbReference>
<reference evidence="1 2" key="1">
    <citation type="submission" date="2013-01" db="EMBL/GenBank/DDBJ databases">
        <authorList>
            <person name="Harkins D.M."/>
            <person name="Durkin A.S."/>
            <person name="Brinkac L.M."/>
            <person name="Haft D.H."/>
            <person name="Selengut J.D."/>
            <person name="Sanka R."/>
            <person name="DePew J."/>
            <person name="Purushe J."/>
            <person name="Hospenthal D.R."/>
            <person name="Murray C.K."/>
            <person name="Pimentel G."/>
            <person name="Wasfy M."/>
            <person name="Parker T."/>
            <person name="Miller R.S."/>
            <person name="Vinetz J.M."/>
            <person name="Sutton G.G."/>
            <person name="Nierman W.C."/>
            <person name="Fouts D.E."/>
        </authorList>
    </citation>
    <scope>NUCLEOTIDE SEQUENCE [LARGE SCALE GENOMIC DNA]</scope>
    <source>
        <strain evidence="1 2">2006001854</strain>
    </source>
</reference>
<dbReference type="EMBL" id="AFLW02000066">
    <property type="protein sequence ID" value="EMM83320.1"/>
    <property type="molecule type" value="Genomic_DNA"/>
</dbReference>
<dbReference type="AlphaFoldDB" id="M6GEV5"/>
<gene>
    <name evidence="1" type="ORF">LEP1GSC037_2297</name>
</gene>
<comment type="caution">
    <text evidence="1">The sequence shown here is derived from an EMBL/GenBank/DDBJ whole genome shotgun (WGS) entry which is preliminary data.</text>
</comment>
<organism evidence="1 2">
    <name type="scientific">Leptospira interrogans str. 2006001854</name>
    <dbReference type="NCBI Taxonomy" id="1001590"/>
    <lineage>
        <taxon>Bacteria</taxon>
        <taxon>Pseudomonadati</taxon>
        <taxon>Spirochaetota</taxon>
        <taxon>Spirochaetia</taxon>
        <taxon>Leptospirales</taxon>
        <taxon>Leptospiraceae</taxon>
        <taxon>Leptospira</taxon>
    </lineage>
</organism>
<proteinExistence type="predicted"/>
<protein>
    <submittedName>
        <fullName evidence="1">Uncharacterized protein</fullName>
    </submittedName>
</protein>
<evidence type="ECO:0000313" key="1">
    <source>
        <dbReference type="EMBL" id="EMM83320.1"/>
    </source>
</evidence>
<name>M6GEV5_LEPIR</name>
<evidence type="ECO:0000313" key="2">
    <source>
        <dbReference type="Proteomes" id="UP000012128"/>
    </source>
</evidence>